<name>A0A0P9H4S4_9CHLR</name>
<protein>
    <recommendedName>
        <fullName evidence="4">DUF2809 domain-containing protein</fullName>
    </recommendedName>
</protein>
<proteinExistence type="predicted"/>
<evidence type="ECO:0000256" key="1">
    <source>
        <dbReference type="SAM" id="Phobius"/>
    </source>
</evidence>
<comment type="caution">
    <text evidence="2">The sequence shown here is derived from an EMBL/GenBank/DDBJ whole genome shotgun (WGS) entry which is preliminary data.</text>
</comment>
<keyword evidence="1" id="KW-0472">Membrane</keyword>
<dbReference type="EMBL" id="LJCR01002272">
    <property type="protein sequence ID" value="KPV48972.1"/>
    <property type="molecule type" value="Genomic_DNA"/>
</dbReference>
<feature type="transmembrane region" description="Helical" evidence="1">
    <location>
        <begin position="61"/>
        <end position="83"/>
    </location>
</feature>
<dbReference type="Pfam" id="PF10990">
    <property type="entry name" value="DUF2809"/>
    <property type="match status" value="1"/>
</dbReference>
<reference evidence="2 3" key="1">
    <citation type="submission" date="2015-09" db="EMBL/GenBank/DDBJ databases">
        <title>Draft genome sequence of Kouleothrix aurantiaca JCM 19913.</title>
        <authorList>
            <person name="Hemp J."/>
        </authorList>
    </citation>
    <scope>NUCLEOTIDE SEQUENCE [LARGE SCALE GENOMIC DNA]</scope>
    <source>
        <strain evidence="2 3">COM-B</strain>
    </source>
</reference>
<dbReference type="Proteomes" id="UP000050509">
    <property type="component" value="Unassembled WGS sequence"/>
</dbReference>
<keyword evidence="3" id="KW-1185">Reference proteome</keyword>
<keyword evidence="1" id="KW-0812">Transmembrane</keyword>
<evidence type="ECO:0000313" key="3">
    <source>
        <dbReference type="Proteomes" id="UP000050509"/>
    </source>
</evidence>
<accession>A0A0P9H4S4</accession>
<feature type="transmembrane region" description="Helical" evidence="1">
    <location>
        <begin position="34"/>
        <end position="52"/>
    </location>
</feature>
<sequence length="134" mass="14636">MNTRRPYILAALLVIAAGVLSRVAHTGIVLLDKYAGDALYAVLLYLLLRAAWPRWRAHHTALISLILMAGIETFQITGIPAAMARSGKLLLKIAAIVLGTGFSWRDMLAYAVGIGAVWLLDVALARRRAGWKEE</sequence>
<gene>
    <name evidence="2" type="ORF">SE17_35205</name>
</gene>
<dbReference type="InterPro" id="IPR021257">
    <property type="entry name" value="DUF2809"/>
</dbReference>
<keyword evidence="1" id="KW-1133">Transmembrane helix</keyword>
<evidence type="ECO:0000313" key="2">
    <source>
        <dbReference type="EMBL" id="KPV48972.1"/>
    </source>
</evidence>
<evidence type="ECO:0008006" key="4">
    <source>
        <dbReference type="Google" id="ProtNLM"/>
    </source>
</evidence>
<dbReference type="AlphaFoldDB" id="A0A0P9H4S4"/>
<organism evidence="2 3">
    <name type="scientific">Kouleothrix aurantiaca</name>
    <dbReference type="NCBI Taxonomy" id="186479"/>
    <lineage>
        <taxon>Bacteria</taxon>
        <taxon>Bacillati</taxon>
        <taxon>Chloroflexota</taxon>
        <taxon>Chloroflexia</taxon>
        <taxon>Chloroflexales</taxon>
        <taxon>Roseiflexineae</taxon>
        <taxon>Roseiflexaceae</taxon>
        <taxon>Kouleothrix</taxon>
    </lineage>
</organism>
<feature type="transmembrane region" description="Helical" evidence="1">
    <location>
        <begin position="107"/>
        <end position="125"/>
    </location>
</feature>